<dbReference type="GO" id="GO:0008270">
    <property type="term" value="F:zinc ion binding"/>
    <property type="evidence" value="ECO:0007669"/>
    <property type="project" value="UniProtKB-KW"/>
</dbReference>
<dbReference type="PROSITE" id="PS50081">
    <property type="entry name" value="ZF_DAG_PE_2"/>
    <property type="match status" value="2"/>
</dbReference>
<keyword evidence="1" id="KW-0479">Metal-binding</keyword>
<dbReference type="InterPro" id="IPR002219">
    <property type="entry name" value="PKC_DAG/PE"/>
</dbReference>
<keyword evidence="2" id="KW-0677">Repeat</keyword>
<proteinExistence type="predicted"/>
<keyword evidence="3" id="KW-0863">Zinc-finger</keyword>
<organism evidence="6 7">
    <name type="scientific">Hevea brasiliensis</name>
    <name type="common">Para rubber tree</name>
    <name type="synonym">Siphonia brasiliensis</name>
    <dbReference type="NCBI Taxonomy" id="3981"/>
    <lineage>
        <taxon>Eukaryota</taxon>
        <taxon>Viridiplantae</taxon>
        <taxon>Streptophyta</taxon>
        <taxon>Embryophyta</taxon>
        <taxon>Tracheophyta</taxon>
        <taxon>Spermatophyta</taxon>
        <taxon>Magnoliopsida</taxon>
        <taxon>eudicotyledons</taxon>
        <taxon>Gunneridae</taxon>
        <taxon>Pentapetalae</taxon>
        <taxon>rosids</taxon>
        <taxon>fabids</taxon>
        <taxon>Malpighiales</taxon>
        <taxon>Euphorbiaceae</taxon>
        <taxon>Crotonoideae</taxon>
        <taxon>Micrandreae</taxon>
        <taxon>Hevea</taxon>
    </lineage>
</organism>
<keyword evidence="7" id="KW-1185">Reference proteome</keyword>
<evidence type="ECO:0000313" key="6">
    <source>
        <dbReference type="EMBL" id="KAF2299095.1"/>
    </source>
</evidence>
<dbReference type="Proteomes" id="UP000467840">
    <property type="component" value="Chromosome 1"/>
</dbReference>
<evidence type="ECO:0000259" key="5">
    <source>
        <dbReference type="PROSITE" id="PS50081"/>
    </source>
</evidence>
<feature type="domain" description="Phorbol-ester/DAG-type" evidence="5">
    <location>
        <begin position="122"/>
        <end position="179"/>
    </location>
</feature>
<dbReference type="SMART" id="SM00249">
    <property type="entry name" value="PHD"/>
    <property type="match status" value="3"/>
</dbReference>
<feature type="domain" description="Phorbol-ester/DAG-type" evidence="5">
    <location>
        <begin position="297"/>
        <end position="353"/>
    </location>
</feature>
<evidence type="ECO:0000256" key="2">
    <source>
        <dbReference type="ARBA" id="ARBA00022737"/>
    </source>
</evidence>
<sequence length="475" mass="53990">MEFDYFLHRHDLKLSEKQDEDGVICNGCKKSLLGLSYGCDRCKFYLHQSCAELPEEFRHFIHPCPLILKIRSSFTCNACYERRSGFAYCCVKCRFAVDADCVQPGTVKSKGGEKHIEHLSHRHPLVRLGNLKDDEALCAICGTLCTGPAFGCSLCNFYLHEFCLETLPQKIKHFSHPSCSLILLTTPSYRCGACEKYRCGLTFRCGKCNFELCVECCLMSIIKSDGSSKYPLKIQHFVHPCPLILRISSTFYCNACCGHRSDFTYRCNQCDFDMDVECAQLSTITSEGENEQIQHHSHWHPLKPFEKIDQVSCEVCESVRQDRIYGCSQCEFYLHKACMDNLPQKIQHLFHPCPLVLLPVPYSYNCSACDKICSPDLTFFCGNCRFYLDIKCALQMQPTVACEAYGMIKHISHVHPLTLYPDMNVHNEACCRGCQKSCLETLMVAALATSSCINLVRSSQQRSKILLTHLTPLVF</sequence>
<dbReference type="InterPro" id="IPR001965">
    <property type="entry name" value="Znf_PHD"/>
</dbReference>
<gene>
    <name evidence="6" type="ORF">GH714_030613</name>
</gene>
<evidence type="ECO:0000313" key="7">
    <source>
        <dbReference type="Proteomes" id="UP000467840"/>
    </source>
</evidence>
<dbReference type="InterPro" id="IPR046349">
    <property type="entry name" value="C1-like_sf"/>
</dbReference>
<dbReference type="SUPFAM" id="SSF57889">
    <property type="entry name" value="Cysteine-rich domain"/>
    <property type="match status" value="4"/>
</dbReference>
<name>A0A6A6LF54_HEVBR</name>
<protein>
    <recommendedName>
        <fullName evidence="5">Phorbol-ester/DAG-type domain-containing protein</fullName>
    </recommendedName>
</protein>
<dbReference type="EMBL" id="JAAGAX010000011">
    <property type="protein sequence ID" value="KAF2299095.1"/>
    <property type="molecule type" value="Genomic_DNA"/>
</dbReference>
<dbReference type="PANTHER" id="PTHR46288">
    <property type="entry name" value="PHORBOL-ESTER/DAG-TYPE DOMAIN-CONTAINING PROTEIN"/>
    <property type="match status" value="1"/>
</dbReference>
<dbReference type="AlphaFoldDB" id="A0A6A6LF54"/>
<comment type="caution">
    <text evidence="6">The sequence shown here is derived from an EMBL/GenBank/DDBJ whole genome shotgun (WGS) entry which is preliminary data.</text>
</comment>
<dbReference type="PANTHER" id="PTHR46288:SF27">
    <property type="entry name" value="CYSTEINE_HISTIDINE-RICH C1 DOMAIN FAMILY PROTEIN"/>
    <property type="match status" value="1"/>
</dbReference>
<reference evidence="6 7" key="1">
    <citation type="journal article" date="2020" name="Mol. Plant">
        <title>The Chromosome-Based Rubber Tree Genome Provides New Insights into Spurge Genome Evolution and Rubber Biosynthesis.</title>
        <authorList>
            <person name="Liu J."/>
            <person name="Shi C."/>
            <person name="Shi C.C."/>
            <person name="Li W."/>
            <person name="Zhang Q.J."/>
            <person name="Zhang Y."/>
            <person name="Li K."/>
            <person name="Lu H.F."/>
            <person name="Shi C."/>
            <person name="Zhu S.T."/>
            <person name="Xiao Z.Y."/>
            <person name="Nan H."/>
            <person name="Yue Y."/>
            <person name="Zhu X.G."/>
            <person name="Wu Y."/>
            <person name="Hong X.N."/>
            <person name="Fan G.Y."/>
            <person name="Tong Y."/>
            <person name="Zhang D."/>
            <person name="Mao C.L."/>
            <person name="Liu Y.L."/>
            <person name="Hao S.J."/>
            <person name="Liu W.Q."/>
            <person name="Lv M.Q."/>
            <person name="Zhang H.B."/>
            <person name="Liu Y."/>
            <person name="Hu-Tang G.R."/>
            <person name="Wang J.P."/>
            <person name="Wang J.H."/>
            <person name="Sun Y.H."/>
            <person name="Ni S.B."/>
            <person name="Chen W.B."/>
            <person name="Zhang X.C."/>
            <person name="Jiao Y.N."/>
            <person name="Eichler E.E."/>
            <person name="Li G.H."/>
            <person name="Liu X."/>
            <person name="Gao L.Z."/>
        </authorList>
    </citation>
    <scope>NUCLEOTIDE SEQUENCE [LARGE SCALE GENOMIC DNA]</scope>
    <source>
        <strain evidence="7">cv. GT1</strain>
        <tissue evidence="6">Leaf</tissue>
    </source>
</reference>
<dbReference type="SMART" id="SM00109">
    <property type="entry name" value="C1"/>
    <property type="match status" value="4"/>
</dbReference>
<evidence type="ECO:0000256" key="4">
    <source>
        <dbReference type="ARBA" id="ARBA00022833"/>
    </source>
</evidence>
<keyword evidence="4" id="KW-0862">Zinc</keyword>
<evidence type="ECO:0000256" key="3">
    <source>
        <dbReference type="ARBA" id="ARBA00022771"/>
    </source>
</evidence>
<dbReference type="InterPro" id="IPR004146">
    <property type="entry name" value="DC1"/>
</dbReference>
<accession>A0A6A6LF54</accession>
<dbReference type="Pfam" id="PF03107">
    <property type="entry name" value="C1_2"/>
    <property type="match status" value="4"/>
</dbReference>
<evidence type="ECO:0000256" key="1">
    <source>
        <dbReference type="ARBA" id="ARBA00022723"/>
    </source>
</evidence>